<reference evidence="2 3" key="1">
    <citation type="submission" date="2020-11" db="EMBL/GenBank/DDBJ databases">
        <authorList>
            <person name="Kim M.K."/>
        </authorList>
    </citation>
    <scope>NUCLEOTIDE SEQUENCE [LARGE SCALE GENOMIC DNA]</scope>
    <source>
        <strain evidence="2 3">BT683</strain>
    </source>
</reference>
<accession>A0ABS0IL31</accession>
<keyword evidence="3" id="KW-1185">Reference proteome</keyword>
<evidence type="ECO:0000313" key="2">
    <source>
        <dbReference type="EMBL" id="MBF9238475.1"/>
    </source>
</evidence>
<feature type="chain" id="PRO_5045834510" evidence="1">
    <location>
        <begin position="24"/>
        <end position="183"/>
    </location>
</feature>
<sequence length="183" mass="19393">MKLPLRSLLVAALLKTAVVSAQAQTVPATESTTPVAPTSTLAATPAAIAEPLLSPELAKKGNYKTYKDYLNQRYTTDKEARAAVHMFGRKQTGGAVWLVGGAAVLGYLSSQTGTKTDASTGVTTTFSISPLGYIVFAGLPAALAIGKFSRFNNGELYKMLLEYDKTHALPGYVLGKLSKSDYQ</sequence>
<comment type="caution">
    <text evidence="2">The sequence shown here is derived from an EMBL/GenBank/DDBJ whole genome shotgun (WGS) entry which is preliminary data.</text>
</comment>
<proteinExistence type="predicted"/>
<gene>
    <name evidence="2" type="ORF">I2I05_13800</name>
</gene>
<organism evidence="2 3">
    <name type="scientific">Hymenobacter jeongseonensis</name>
    <dbReference type="NCBI Taxonomy" id="2791027"/>
    <lineage>
        <taxon>Bacteria</taxon>
        <taxon>Pseudomonadati</taxon>
        <taxon>Bacteroidota</taxon>
        <taxon>Cytophagia</taxon>
        <taxon>Cytophagales</taxon>
        <taxon>Hymenobacteraceae</taxon>
        <taxon>Hymenobacter</taxon>
    </lineage>
</organism>
<evidence type="ECO:0000256" key="1">
    <source>
        <dbReference type="SAM" id="SignalP"/>
    </source>
</evidence>
<evidence type="ECO:0000313" key="3">
    <source>
        <dbReference type="Proteomes" id="UP000597617"/>
    </source>
</evidence>
<keyword evidence="1" id="KW-0732">Signal</keyword>
<feature type="signal peptide" evidence="1">
    <location>
        <begin position="1"/>
        <end position="23"/>
    </location>
</feature>
<dbReference type="EMBL" id="JADQDQ010000006">
    <property type="protein sequence ID" value="MBF9238475.1"/>
    <property type="molecule type" value="Genomic_DNA"/>
</dbReference>
<dbReference type="Proteomes" id="UP000597617">
    <property type="component" value="Unassembled WGS sequence"/>
</dbReference>
<dbReference type="RefSeq" id="WP_196282855.1">
    <property type="nucleotide sequence ID" value="NZ_JADQDQ010000006.1"/>
</dbReference>
<name>A0ABS0IL31_9BACT</name>
<protein>
    <submittedName>
        <fullName evidence="2">Uncharacterized protein</fullName>
    </submittedName>
</protein>